<dbReference type="InterPro" id="IPR010525">
    <property type="entry name" value="ARF_dom"/>
</dbReference>
<dbReference type="InterPro" id="IPR015300">
    <property type="entry name" value="DNA-bd_pseudobarrel_sf"/>
</dbReference>
<dbReference type="InterPro" id="IPR044835">
    <property type="entry name" value="ARF_plant"/>
</dbReference>
<evidence type="ECO:0000256" key="5">
    <source>
        <dbReference type="ARBA" id="ARBA00023163"/>
    </source>
</evidence>
<dbReference type="Proteomes" id="UP001189624">
    <property type="component" value="Chromosome 3"/>
</dbReference>
<gene>
    <name evidence="10" type="ORF">AYBTSS11_LOCUS8983</name>
</gene>
<evidence type="ECO:0000256" key="7">
    <source>
        <dbReference type="ARBA" id="ARBA00023294"/>
    </source>
</evidence>
<dbReference type="PROSITE" id="PS50863">
    <property type="entry name" value="B3"/>
    <property type="match status" value="1"/>
</dbReference>
<dbReference type="Gene3D" id="2.30.30.1040">
    <property type="match status" value="1"/>
</dbReference>
<sequence>MPALIDLNSATEDHEAPSSHPSSVCLELWHACAGPMISLPKKGTLVVYFPQGHLEQHLHDFPLPASANIPSHLFCRVLDVKLHAEEGSDEVYCQVVLVPESEQVHHKLREGEIDADGEEDAEAVMKSTTPHMFCKTLTASDTSTHGGFSVPRRAAEDCFPPLDYSQQRPSQELVAKDLHGQEWRFRHIYRGQPRRHLLTTGWSAFVNKKKLVSGDAVLFLRGEDGELRLGIRRAAQLKSGSTISTLAGQQLNLSSLMDVVNALSARCAFSIHYNPRVSSSEFIIPIKKFLKSLDYSYSVGTRFRMRFETEDAAERRFTGLIVGIADVDPVRWPGSKWRCLMVRWDDLEATRHNRVSPWEIEPSGSASTSNTLISAGLKRTKIGLPSTKLEFPVSNAIGASDFGESLRFQKVLQGQEMLGVNTSFDSISGQSHQLSDLRRCYSGSNCPRIAATGNNIGIPQVSSNVSCNGIGFSESFRFQKVLQGQEILPSQPYGRALSVDEACGNDRFGPFDGYHALRSRNGWSSHMSNNSSHLHPPVPSGQVSSPSSVLMFQQAVNPVSNSDYNKISQVMEGKLHQQRSHTSEFKGGKFVSTPYEPLRGLAQEGTHSFGVSNLHNQLESSRSHDSISALRASQELVPSCKSGCRVFGFSLTEGAPVSNKEVAAANPSPVTCSGPSFARHVEDDFHPGLTLRSKTVGSYCTKGVLQY</sequence>
<evidence type="ECO:0000313" key="10">
    <source>
        <dbReference type="EMBL" id="CAJ1939164.1"/>
    </source>
</evidence>
<evidence type="ECO:0000256" key="1">
    <source>
        <dbReference type="ARBA" id="ARBA00004123"/>
    </source>
</evidence>
<name>A0AA86SGJ4_9FABA</name>
<evidence type="ECO:0000256" key="3">
    <source>
        <dbReference type="ARBA" id="ARBA00023015"/>
    </source>
</evidence>
<keyword evidence="11" id="KW-1185">Reference proteome</keyword>
<dbReference type="GO" id="GO:0006355">
    <property type="term" value="P:regulation of DNA-templated transcription"/>
    <property type="evidence" value="ECO:0007669"/>
    <property type="project" value="InterPro"/>
</dbReference>
<organism evidence="10 11">
    <name type="scientific">Sphenostylis stenocarpa</name>
    <dbReference type="NCBI Taxonomy" id="92480"/>
    <lineage>
        <taxon>Eukaryota</taxon>
        <taxon>Viridiplantae</taxon>
        <taxon>Streptophyta</taxon>
        <taxon>Embryophyta</taxon>
        <taxon>Tracheophyta</taxon>
        <taxon>Spermatophyta</taxon>
        <taxon>Magnoliopsida</taxon>
        <taxon>eudicotyledons</taxon>
        <taxon>Gunneridae</taxon>
        <taxon>Pentapetalae</taxon>
        <taxon>rosids</taxon>
        <taxon>fabids</taxon>
        <taxon>Fabales</taxon>
        <taxon>Fabaceae</taxon>
        <taxon>Papilionoideae</taxon>
        <taxon>50 kb inversion clade</taxon>
        <taxon>NPAAA clade</taxon>
        <taxon>indigoferoid/millettioid clade</taxon>
        <taxon>Phaseoleae</taxon>
        <taxon>Sphenostylis</taxon>
    </lineage>
</organism>
<dbReference type="CDD" id="cd10017">
    <property type="entry name" value="B3_DNA"/>
    <property type="match status" value="1"/>
</dbReference>
<evidence type="ECO:0000256" key="6">
    <source>
        <dbReference type="ARBA" id="ARBA00023242"/>
    </source>
</evidence>
<proteinExistence type="inferred from homology"/>
<dbReference type="PANTHER" id="PTHR31384">
    <property type="entry name" value="AUXIN RESPONSE FACTOR 4-RELATED"/>
    <property type="match status" value="1"/>
</dbReference>
<evidence type="ECO:0000313" key="11">
    <source>
        <dbReference type="Proteomes" id="UP001189624"/>
    </source>
</evidence>
<dbReference type="FunFam" id="2.30.30.1040:FF:000001">
    <property type="entry name" value="Auxin response factor"/>
    <property type="match status" value="1"/>
</dbReference>
<dbReference type="Gene3D" id="2.40.330.10">
    <property type="entry name" value="DNA-binding pseudobarrel domain"/>
    <property type="match status" value="1"/>
</dbReference>
<comment type="function">
    <text evidence="8">Auxin response factors (ARFs) are transcriptional factors that bind specifically to the DNA sequence 5'-TGTCTC-3' found in the auxin-responsive promoter elements (AuxREs).</text>
</comment>
<comment type="subcellular location">
    <subcellularLocation>
        <location evidence="1 8">Nucleus</location>
    </subcellularLocation>
</comment>
<comment type="similarity">
    <text evidence="2 8">Belongs to the ARF family.</text>
</comment>
<dbReference type="InterPro" id="IPR003340">
    <property type="entry name" value="B3_DNA-bd"/>
</dbReference>
<dbReference type="Pfam" id="PF06507">
    <property type="entry name" value="ARF_AD"/>
    <property type="match status" value="1"/>
</dbReference>
<feature type="domain" description="TF-B3" evidence="9">
    <location>
        <begin position="133"/>
        <end position="235"/>
    </location>
</feature>
<evidence type="ECO:0000256" key="8">
    <source>
        <dbReference type="RuleBase" id="RU004561"/>
    </source>
</evidence>
<keyword evidence="5 8" id="KW-0804">Transcription</keyword>
<dbReference type="FunFam" id="2.40.330.10:FF:000001">
    <property type="entry name" value="Auxin response factor"/>
    <property type="match status" value="1"/>
</dbReference>
<accession>A0AA86SGJ4</accession>
<dbReference type="GO" id="GO:0003677">
    <property type="term" value="F:DNA binding"/>
    <property type="evidence" value="ECO:0007669"/>
    <property type="project" value="UniProtKB-KW"/>
</dbReference>
<dbReference type="GO" id="GO:0009734">
    <property type="term" value="P:auxin-activated signaling pathway"/>
    <property type="evidence" value="ECO:0007669"/>
    <property type="project" value="UniProtKB-KW"/>
</dbReference>
<dbReference type="Pfam" id="PF02362">
    <property type="entry name" value="B3"/>
    <property type="match status" value="1"/>
</dbReference>
<protein>
    <recommendedName>
        <fullName evidence="8">Auxin response factor</fullName>
    </recommendedName>
</protein>
<keyword evidence="7 8" id="KW-0927">Auxin signaling pathway</keyword>
<comment type="subunit">
    <text evidence="8">Homodimers and heterodimers.</text>
</comment>
<dbReference type="SMART" id="SM01019">
    <property type="entry name" value="B3"/>
    <property type="match status" value="1"/>
</dbReference>
<keyword evidence="4 8" id="KW-0238">DNA-binding</keyword>
<dbReference type="AlphaFoldDB" id="A0AA86SGJ4"/>
<evidence type="ECO:0000256" key="4">
    <source>
        <dbReference type="ARBA" id="ARBA00023125"/>
    </source>
</evidence>
<dbReference type="Gramene" id="rna-AYBTSS11_LOCUS8983">
    <property type="protein sequence ID" value="CAJ1939164.1"/>
    <property type="gene ID" value="gene-AYBTSS11_LOCUS8983"/>
</dbReference>
<dbReference type="GO" id="GO:0005634">
    <property type="term" value="C:nucleus"/>
    <property type="evidence" value="ECO:0007669"/>
    <property type="project" value="UniProtKB-SubCell"/>
</dbReference>
<evidence type="ECO:0000259" key="9">
    <source>
        <dbReference type="PROSITE" id="PS50863"/>
    </source>
</evidence>
<reference evidence="10" key="1">
    <citation type="submission" date="2023-10" db="EMBL/GenBank/DDBJ databases">
        <authorList>
            <person name="Domelevo Entfellner J.-B."/>
        </authorList>
    </citation>
    <scope>NUCLEOTIDE SEQUENCE</scope>
</reference>
<dbReference type="PANTHER" id="PTHR31384:SF136">
    <property type="entry name" value="AUXIN RESPONSE FACTOR"/>
    <property type="match status" value="1"/>
</dbReference>
<keyword evidence="3 8" id="KW-0805">Transcription regulation</keyword>
<evidence type="ECO:0000256" key="2">
    <source>
        <dbReference type="ARBA" id="ARBA00007853"/>
    </source>
</evidence>
<dbReference type="EMBL" id="OY731400">
    <property type="protein sequence ID" value="CAJ1939164.1"/>
    <property type="molecule type" value="Genomic_DNA"/>
</dbReference>
<dbReference type="SUPFAM" id="SSF101936">
    <property type="entry name" value="DNA-binding pseudobarrel domain"/>
    <property type="match status" value="1"/>
</dbReference>
<keyword evidence="6 8" id="KW-0539">Nucleus</keyword>